<name>A0A8J4Q165_9MYCE</name>
<dbReference type="AlphaFoldDB" id="A0A8J4Q165"/>
<dbReference type="EMBL" id="AJWJ01000264">
    <property type="protein sequence ID" value="KAF2072611.1"/>
    <property type="molecule type" value="Genomic_DNA"/>
</dbReference>
<accession>A0A8J4Q165</accession>
<evidence type="ECO:0000313" key="2">
    <source>
        <dbReference type="Proteomes" id="UP000695562"/>
    </source>
</evidence>
<sequence length="149" mass="16990">MKTGNYPNYPTEFAMFDGDENVGSASDNFHYESRDEIDAMFDKDNKFRSHSGSLRLNGDLYYINTIFTDGRNRFIKSLSMKEREDGSMSAIVSYKYFYKIDGANNVVHLVGYYYKSPPDFERVKQIYRSAAITIAGIGKNVGGSYCNKV</sequence>
<organism evidence="1 2">
    <name type="scientific">Polysphondylium violaceum</name>
    <dbReference type="NCBI Taxonomy" id="133409"/>
    <lineage>
        <taxon>Eukaryota</taxon>
        <taxon>Amoebozoa</taxon>
        <taxon>Evosea</taxon>
        <taxon>Eumycetozoa</taxon>
        <taxon>Dictyostelia</taxon>
        <taxon>Dictyosteliales</taxon>
        <taxon>Dictyosteliaceae</taxon>
        <taxon>Polysphondylium</taxon>
    </lineage>
</organism>
<proteinExistence type="predicted"/>
<dbReference type="Proteomes" id="UP000695562">
    <property type="component" value="Unassembled WGS sequence"/>
</dbReference>
<protein>
    <submittedName>
        <fullName evidence="1">Uncharacterized protein</fullName>
    </submittedName>
</protein>
<comment type="caution">
    <text evidence="1">The sequence shown here is derived from an EMBL/GenBank/DDBJ whole genome shotgun (WGS) entry which is preliminary data.</text>
</comment>
<reference evidence="1" key="1">
    <citation type="submission" date="2020-01" db="EMBL/GenBank/DDBJ databases">
        <title>Development of genomics and gene disruption for Polysphondylium violaceum indicates a role for the polyketide synthase stlB in stalk morphogenesis.</title>
        <authorList>
            <person name="Narita B."/>
            <person name="Kawabe Y."/>
            <person name="Kin K."/>
            <person name="Saito T."/>
            <person name="Gibbs R."/>
            <person name="Kuspa A."/>
            <person name="Muzny D."/>
            <person name="Queller D."/>
            <person name="Richards S."/>
            <person name="Strassman J."/>
            <person name="Sucgang R."/>
            <person name="Worley K."/>
            <person name="Schaap P."/>
        </authorList>
    </citation>
    <scope>NUCLEOTIDE SEQUENCE</scope>
    <source>
        <strain evidence="1">QSvi11</strain>
    </source>
</reference>
<keyword evidence="2" id="KW-1185">Reference proteome</keyword>
<gene>
    <name evidence="1" type="ORF">CYY_006070</name>
</gene>
<evidence type="ECO:0000313" key="1">
    <source>
        <dbReference type="EMBL" id="KAF2072611.1"/>
    </source>
</evidence>